<dbReference type="SUPFAM" id="SSF53649">
    <property type="entry name" value="Alkaline phosphatase-like"/>
    <property type="match status" value="1"/>
</dbReference>
<reference evidence="6 7" key="1">
    <citation type="submission" date="2019-08" db="EMBL/GenBank/DDBJ databases">
        <title>In-depth cultivation of the pig gut microbiome towards novel bacterial diversity and tailored functional studies.</title>
        <authorList>
            <person name="Wylensek D."/>
            <person name="Hitch T.C.A."/>
            <person name="Clavel T."/>
        </authorList>
    </citation>
    <scope>NUCLEOTIDE SEQUENCE [LARGE SCALE GENOMIC DNA]</scope>
    <source>
        <strain evidence="6 7">WCA-380-WT-3A</strain>
    </source>
</reference>
<evidence type="ECO:0000259" key="5">
    <source>
        <dbReference type="Pfam" id="PF00884"/>
    </source>
</evidence>
<dbReference type="Proteomes" id="UP000466104">
    <property type="component" value="Unassembled WGS sequence"/>
</dbReference>
<comment type="similarity">
    <text evidence="1">Belongs to the sulfatase family.</text>
</comment>
<comment type="caution">
    <text evidence="6">The sequence shown here is derived from an EMBL/GenBank/DDBJ whole genome shotgun (WGS) entry which is preliminary data.</text>
</comment>
<dbReference type="InterPro" id="IPR050738">
    <property type="entry name" value="Sulfatase"/>
</dbReference>
<evidence type="ECO:0000313" key="7">
    <source>
        <dbReference type="Proteomes" id="UP000466104"/>
    </source>
</evidence>
<dbReference type="EMBL" id="VUMG01000001">
    <property type="protein sequence ID" value="MSS44724.1"/>
    <property type="molecule type" value="Genomic_DNA"/>
</dbReference>
<dbReference type="PANTHER" id="PTHR42693">
    <property type="entry name" value="ARYLSULFATASE FAMILY MEMBER"/>
    <property type="match status" value="1"/>
</dbReference>
<dbReference type="EC" id="3.1.6.1" evidence="6"/>
<evidence type="ECO:0000256" key="2">
    <source>
        <dbReference type="ARBA" id="ARBA00022723"/>
    </source>
</evidence>
<feature type="domain" description="Sulfatase N-terminal" evidence="5">
    <location>
        <begin position="13"/>
        <end position="367"/>
    </location>
</feature>
<protein>
    <submittedName>
        <fullName evidence="6">Arylsulfatase</fullName>
        <ecNumber evidence="6">3.1.6.1</ecNumber>
    </submittedName>
</protein>
<keyword evidence="7" id="KW-1185">Reference proteome</keyword>
<evidence type="ECO:0000313" key="6">
    <source>
        <dbReference type="EMBL" id="MSS44724.1"/>
    </source>
</evidence>
<dbReference type="Gene3D" id="3.40.720.10">
    <property type="entry name" value="Alkaline Phosphatase, subunit A"/>
    <property type="match status" value="1"/>
</dbReference>
<keyword evidence="2" id="KW-0479">Metal-binding</keyword>
<gene>
    <name evidence="6" type="ORF">FYJ43_01325</name>
</gene>
<dbReference type="InterPro" id="IPR000917">
    <property type="entry name" value="Sulfatase_N"/>
</dbReference>
<dbReference type="PANTHER" id="PTHR42693:SF53">
    <property type="entry name" value="ENDO-4-O-SULFATASE"/>
    <property type="match status" value="1"/>
</dbReference>
<organism evidence="6 7">
    <name type="scientific">Cutibacterium porci</name>
    <dbReference type="NCBI Taxonomy" id="2605781"/>
    <lineage>
        <taxon>Bacteria</taxon>
        <taxon>Bacillati</taxon>
        <taxon>Actinomycetota</taxon>
        <taxon>Actinomycetes</taxon>
        <taxon>Propionibacteriales</taxon>
        <taxon>Propionibacteriaceae</taxon>
        <taxon>Cutibacterium</taxon>
    </lineage>
</organism>
<evidence type="ECO:0000256" key="3">
    <source>
        <dbReference type="ARBA" id="ARBA00022801"/>
    </source>
</evidence>
<dbReference type="GO" id="GO:0046872">
    <property type="term" value="F:metal ion binding"/>
    <property type="evidence" value="ECO:0007669"/>
    <property type="project" value="UniProtKB-KW"/>
</dbReference>
<keyword evidence="4" id="KW-0106">Calcium</keyword>
<dbReference type="InterPro" id="IPR024607">
    <property type="entry name" value="Sulfatase_CS"/>
</dbReference>
<dbReference type="PROSITE" id="PS00149">
    <property type="entry name" value="SULFATASE_2"/>
    <property type="match status" value="1"/>
</dbReference>
<accession>A0A7K0J470</accession>
<dbReference type="RefSeq" id="WP_154561275.1">
    <property type="nucleotide sequence ID" value="NZ_VUMG01000001.1"/>
</dbReference>
<keyword evidence="3 6" id="KW-0378">Hydrolase</keyword>
<sequence>MNDQHRQPITNRPNIVLICTDQWRGDCLSGLGHPDVETPYLDQLANQGAVVERAYSATPTCVPARMSLMTGLSAGTHRRVGYQDGVAFDVEDTLPSALSQAGYQTRAIGKMHYWPERNRIGFDEVELHDGYLHYSRQRHRDPACYDDYLVWLRDQTGTASDEDYIDDGIECNSMVARPWDKAERLHPTNWVVNQATRWLYRRDPTVPFFLYLSFHRPHSPYDPPQWAFDRYNGAHLRAPSVGDWSEAFSDWRNDADPTSLVAQYRRRDIARAMAGYYGNMTHIDTQISRLRQVLGEFGVADNTYIAFTSDHGDMMGDHHLWRKGYPYQGSTHIPFLLAGPGIAPGSRVDELVELRDVMPTLLDCAGVGIPDSVEGRSILPLLRDETPPWRTHLHGEHYLHDQSLQWIWWGDYQYIWMSGSGDEQLFDLAADPHQLHDLSGDSTRADELHEGRRLLIAELTGREEGFVRDGRLVTGRPVGCVLKHPTPPPAEGR</sequence>
<proteinExistence type="inferred from homology"/>
<evidence type="ECO:0000256" key="1">
    <source>
        <dbReference type="ARBA" id="ARBA00008779"/>
    </source>
</evidence>
<dbReference type="GO" id="GO:0004065">
    <property type="term" value="F:arylsulfatase activity"/>
    <property type="evidence" value="ECO:0007669"/>
    <property type="project" value="UniProtKB-EC"/>
</dbReference>
<evidence type="ECO:0000256" key="4">
    <source>
        <dbReference type="ARBA" id="ARBA00022837"/>
    </source>
</evidence>
<name>A0A7K0J470_9ACTN</name>
<dbReference type="Pfam" id="PF00884">
    <property type="entry name" value="Sulfatase"/>
    <property type="match status" value="1"/>
</dbReference>
<dbReference type="InterPro" id="IPR017850">
    <property type="entry name" value="Alkaline_phosphatase_core_sf"/>
</dbReference>
<dbReference type="NCBIfam" id="NF010322">
    <property type="entry name" value="PRK13759.1"/>
    <property type="match status" value="1"/>
</dbReference>
<dbReference type="AlphaFoldDB" id="A0A7K0J470"/>